<dbReference type="AlphaFoldDB" id="A0A1Y4LQT9"/>
<evidence type="ECO:0008006" key="6">
    <source>
        <dbReference type="Google" id="ProtNLM"/>
    </source>
</evidence>
<name>A0A1Y4LQT9_9FIRM</name>
<protein>
    <recommendedName>
        <fullName evidence="6">TIGR04086 family membrane protein</fullName>
    </recommendedName>
</protein>
<dbReference type="NCBIfam" id="TIGR04086">
    <property type="entry name" value="TIGR04086_membr"/>
    <property type="match status" value="1"/>
</dbReference>
<dbReference type="EMBL" id="NFKL01000007">
    <property type="protein sequence ID" value="OUP59034.1"/>
    <property type="molecule type" value="Genomic_DNA"/>
</dbReference>
<dbReference type="RefSeq" id="WP_087370405.1">
    <property type="nucleotide sequence ID" value="NZ_NFKK01000002.1"/>
</dbReference>
<gene>
    <name evidence="3" type="ORF">B5F15_06080</name>
    <name evidence="2" type="ORF">B5F17_02475</name>
</gene>
<sequence>MNKNQSGPSVPAVLGAAVLTGFALTLALMAACALAVLMGGLPADKIALWADLCLVLGSLCAAFLAAKRSSAWQPLWGLAAGVIVFACLAILSFAWFGEQVQLSRLLINAILTIASAAVGGVLGARRRRQHKKRRK</sequence>
<keyword evidence="1" id="KW-0812">Transmembrane</keyword>
<organism evidence="3 4">
    <name type="scientific">Butyricicoccus pullicaecorum</name>
    <dbReference type="NCBI Taxonomy" id="501571"/>
    <lineage>
        <taxon>Bacteria</taxon>
        <taxon>Bacillati</taxon>
        <taxon>Bacillota</taxon>
        <taxon>Clostridia</taxon>
        <taxon>Eubacteriales</taxon>
        <taxon>Butyricicoccaceae</taxon>
        <taxon>Butyricicoccus</taxon>
    </lineage>
</organism>
<dbReference type="EMBL" id="NFKK01000002">
    <property type="protein sequence ID" value="OUP54094.1"/>
    <property type="molecule type" value="Genomic_DNA"/>
</dbReference>
<evidence type="ECO:0000313" key="5">
    <source>
        <dbReference type="Proteomes" id="UP000195897"/>
    </source>
</evidence>
<dbReference type="InterPro" id="IPR023804">
    <property type="entry name" value="DUF3792_TM"/>
</dbReference>
<dbReference type="Pfam" id="PF12670">
    <property type="entry name" value="DUF3792"/>
    <property type="match status" value="1"/>
</dbReference>
<proteinExistence type="predicted"/>
<feature type="transmembrane region" description="Helical" evidence="1">
    <location>
        <begin position="75"/>
        <end position="96"/>
    </location>
</feature>
<feature type="transmembrane region" description="Helical" evidence="1">
    <location>
        <begin position="12"/>
        <end position="40"/>
    </location>
</feature>
<evidence type="ECO:0000313" key="3">
    <source>
        <dbReference type="EMBL" id="OUP59034.1"/>
    </source>
</evidence>
<comment type="caution">
    <text evidence="3">The sequence shown here is derived from an EMBL/GenBank/DDBJ whole genome shotgun (WGS) entry which is preliminary data.</text>
</comment>
<evidence type="ECO:0000313" key="4">
    <source>
        <dbReference type="Proteomes" id="UP000195326"/>
    </source>
</evidence>
<accession>A0A1Y4LQT9</accession>
<reference evidence="4 5" key="1">
    <citation type="submission" date="2017-04" db="EMBL/GenBank/DDBJ databases">
        <title>Function of individual gut microbiota members based on whole genome sequencing of pure cultures obtained from chicken caecum.</title>
        <authorList>
            <person name="Medvecky M."/>
            <person name="Cejkova D."/>
            <person name="Polansky O."/>
            <person name="Karasova D."/>
            <person name="Kubasova T."/>
            <person name="Cizek A."/>
            <person name="Rychlik I."/>
        </authorList>
    </citation>
    <scope>NUCLEOTIDE SEQUENCE [LARGE SCALE GENOMIC DNA]</scope>
    <source>
        <strain evidence="4">An179</strain>
        <strain evidence="5">An180</strain>
    </source>
</reference>
<dbReference type="PROSITE" id="PS51257">
    <property type="entry name" value="PROKAR_LIPOPROTEIN"/>
    <property type="match status" value="1"/>
</dbReference>
<dbReference type="STRING" id="501571.GCA_900143195_01077"/>
<evidence type="ECO:0000313" key="2">
    <source>
        <dbReference type="EMBL" id="OUP54094.1"/>
    </source>
</evidence>
<feature type="transmembrane region" description="Helical" evidence="1">
    <location>
        <begin position="102"/>
        <end position="124"/>
    </location>
</feature>
<keyword evidence="1" id="KW-1133">Transmembrane helix</keyword>
<dbReference type="Proteomes" id="UP000195897">
    <property type="component" value="Unassembled WGS sequence"/>
</dbReference>
<evidence type="ECO:0000256" key="1">
    <source>
        <dbReference type="SAM" id="Phobius"/>
    </source>
</evidence>
<keyword evidence="1" id="KW-0472">Membrane</keyword>
<reference evidence="3" key="2">
    <citation type="journal article" date="2018" name="BMC Genomics">
        <title>Whole genome sequencing and function prediction of 133 gut anaerobes isolated from chicken caecum in pure cultures.</title>
        <authorList>
            <person name="Medvecky M."/>
            <person name="Cejkova D."/>
            <person name="Polansky O."/>
            <person name="Karasova D."/>
            <person name="Kubasova T."/>
            <person name="Cizek A."/>
            <person name="Rychlik I."/>
        </authorList>
    </citation>
    <scope>NUCLEOTIDE SEQUENCE</scope>
    <source>
        <strain evidence="3">An179</strain>
        <strain evidence="2">An180</strain>
    </source>
</reference>
<feature type="transmembrane region" description="Helical" evidence="1">
    <location>
        <begin position="46"/>
        <end position="66"/>
    </location>
</feature>
<dbReference type="Proteomes" id="UP000195326">
    <property type="component" value="Unassembled WGS sequence"/>
</dbReference>